<feature type="compositionally biased region" description="Low complexity" evidence="1">
    <location>
        <begin position="1"/>
        <end position="14"/>
    </location>
</feature>
<accession>A0AAV7RNC0</accession>
<comment type="caution">
    <text evidence="3">The sequence shown here is derived from an EMBL/GenBank/DDBJ whole genome shotgun (WGS) entry which is preliminary data.</text>
</comment>
<evidence type="ECO:0000256" key="2">
    <source>
        <dbReference type="SAM" id="Phobius"/>
    </source>
</evidence>
<dbReference type="Proteomes" id="UP001066276">
    <property type="component" value="Chromosome 5"/>
</dbReference>
<dbReference type="EMBL" id="JANPWB010000009">
    <property type="protein sequence ID" value="KAJ1154304.1"/>
    <property type="molecule type" value="Genomic_DNA"/>
</dbReference>
<evidence type="ECO:0000313" key="4">
    <source>
        <dbReference type="Proteomes" id="UP001066276"/>
    </source>
</evidence>
<feature type="region of interest" description="Disordered" evidence="1">
    <location>
        <begin position="1"/>
        <end position="20"/>
    </location>
</feature>
<keyword evidence="2" id="KW-0472">Membrane</keyword>
<keyword evidence="2" id="KW-1133">Transmembrane helix</keyword>
<organism evidence="3 4">
    <name type="scientific">Pleurodeles waltl</name>
    <name type="common">Iberian ribbed newt</name>
    <dbReference type="NCBI Taxonomy" id="8319"/>
    <lineage>
        <taxon>Eukaryota</taxon>
        <taxon>Metazoa</taxon>
        <taxon>Chordata</taxon>
        <taxon>Craniata</taxon>
        <taxon>Vertebrata</taxon>
        <taxon>Euteleostomi</taxon>
        <taxon>Amphibia</taxon>
        <taxon>Batrachia</taxon>
        <taxon>Caudata</taxon>
        <taxon>Salamandroidea</taxon>
        <taxon>Salamandridae</taxon>
        <taxon>Pleurodelinae</taxon>
        <taxon>Pleurodeles</taxon>
    </lineage>
</organism>
<keyword evidence="2" id="KW-0812">Transmembrane</keyword>
<proteinExistence type="predicted"/>
<name>A0AAV7RNC0_PLEWA</name>
<evidence type="ECO:0000256" key="1">
    <source>
        <dbReference type="SAM" id="MobiDB-lite"/>
    </source>
</evidence>
<reference evidence="3" key="1">
    <citation type="journal article" date="2022" name="bioRxiv">
        <title>Sequencing and chromosome-scale assembly of the giantPleurodeles waltlgenome.</title>
        <authorList>
            <person name="Brown T."/>
            <person name="Elewa A."/>
            <person name="Iarovenko S."/>
            <person name="Subramanian E."/>
            <person name="Araus A.J."/>
            <person name="Petzold A."/>
            <person name="Susuki M."/>
            <person name="Suzuki K.-i.T."/>
            <person name="Hayashi T."/>
            <person name="Toyoda A."/>
            <person name="Oliveira C."/>
            <person name="Osipova E."/>
            <person name="Leigh N.D."/>
            <person name="Simon A."/>
            <person name="Yun M.H."/>
        </authorList>
    </citation>
    <scope>NUCLEOTIDE SEQUENCE</scope>
    <source>
        <strain evidence="3">20211129_DDA</strain>
        <tissue evidence="3">Liver</tissue>
    </source>
</reference>
<protein>
    <submittedName>
        <fullName evidence="3">Uncharacterized protein</fullName>
    </submittedName>
</protein>
<gene>
    <name evidence="3" type="ORF">NDU88_007057</name>
</gene>
<sequence>MTSRLASASFSRSLIGPGGPSSRNMPFGLLFFVWAIFSSLAAVGLLLGCFGAVAFCCIGRKKRTMRVAQQASQGGVRV</sequence>
<evidence type="ECO:0000313" key="3">
    <source>
        <dbReference type="EMBL" id="KAJ1154304.1"/>
    </source>
</evidence>
<feature type="transmembrane region" description="Helical" evidence="2">
    <location>
        <begin position="31"/>
        <end position="58"/>
    </location>
</feature>
<keyword evidence="4" id="KW-1185">Reference proteome</keyword>
<dbReference type="AlphaFoldDB" id="A0AAV7RNC0"/>